<evidence type="ECO:0000313" key="2">
    <source>
        <dbReference type="EMBL" id="MFD0622127.1"/>
    </source>
</evidence>
<dbReference type="EMBL" id="JBHTGL010000005">
    <property type="protein sequence ID" value="MFD0622127.1"/>
    <property type="molecule type" value="Genomic_DNA"/>
</dbReference>
<evidence type="ECO:0000256" key="1">
    <source>
        <dbReference type="SAM" id="MobiDB-lite"/>
    </source>
</evidence>
<evidence type="ECO:0000313" key="3">
    <source>
        <dbReference type="Proteomes" id="UP001596915"/>
    </source>
</evidence>
<sequence>MAQFLQRHHFDPDFMELFTVQYQTKHLAWNEFCYGPDDPSYRRFRDRVAAAKGRWLEHPVAVHGTVTRTGTAGTKPFAVLATGIPTGQTGRTTEVVLRSDFPALLGEELRVGMQVLAIGAGWKIFTPQKRSVDEVQLWIKEHWNLAYWTWDKDTEQAGAPMCPPPLTPDARRNSRPTRRPSRRPPSPARRPAAPAPSPRRASAPQHEHRTAEPPGQPATAGEASSDDLARLTLKAYTKPDTTSPSATADHPRAHPPHLPPFPTRHPPRRARSQHRSSPHQLLPPPRDHGQQHPLFQRHLGPRCHHCRAHPHSQRSGLRHRRVTSSRKRRRRSGSGDSLLGGDAIDSHTGQDPQVTGEQIGLSGTAKRA</sequence>
<name>A0ABW2WL26_9ACTN</name>
<keyword evidence="3" id="KW-1185">Reference proteome</keyword>
<feature type="region of interest" description="Disordered" evidence="1">
    <location>
        <begin position="238"/>
        <end position="368"/>
    </location>
</feature>
<feature type="region of interest" description="Disordered" evidence="1">
    <location>
        <begin position="156"/>
        <end position="224"/>
    </location>
</feature>
<feature type="compositionally biased region" description="Polar residues" evidence="1">
    <location>
        <begin position="347"/>
        <end position="356"/>
    </location>
</feature>
<dbReference type="Proteomes" id="UP001596915">
    <property type="component" value="Unassembled WGS sequence"/>
</dbReference>
<feature type="compositionally biased region" description="Basic residues" evidence="1">
    <location>
        <begin position="173"/>
        <end position="182"/>
    </location>
</feature>
<feature type="compositionally biased region" description="Pro residues" evidence="1">
    <location>
        <begin position="183"/>
        <end position="197"/>
    </location>
</feature>
<comment type="caution">
    <text evidence="2">The sequence shown here is derived from an EMBL/GenBank/DDBJ whole genome shotgun (WGS) entry which is preliminary data.</text>
</comment>
<organism evidence="2 3">
    <name type="scientific">Streptomyces sanglieri</name>
    <dbReference type="NCBI Taxonomy" id="193460"/>
    <lineage>
        <taxon>Bacteria</taxon>
        <taxon>Bacillati</taxon>
        <taxon>Actinomycetota</taxon>
        <taxon>Actinomycetes</taxon>
        <taxon>Kitasatosporales</taxon>
        <taxon>Streptomycetaceae</taxon>
        <taxon>Streptomyces</taxon>
    </lineage>
</organism>
<feature type="compositionally biased region" description="Basic residues" evidence="1">
    <location>
        <begin position="265"/>
        <end position="277"/>
    </location>
</feature>
<protein>
    <submittedName>
        <fullName evidence="2">Uncharacterized protein</fullName>
    </submittedName>
</protein>
<gene>
    <name evidence="2" type="ORF">ACFQ2K_04195</name>
</gene>
<reference evidence="3" key="1">
    <citation type="journal article" date="2019" name="Int. J. Syst. Evol. Microbiol.">
        <title>The Global Catalogue of Microorganisms (GCM) 10K type strain sequencing project: providing services to taxonomists for standard genome sequencing and annotation.</title>
        <authorList>
            <consortium name="The Broad Institute Genomics Platform"/>
            <consortium name="The Broad Institute Genome Sequencing Center for Infectious Disease"/>
            <person name="Wu L."/>
            <person name="Ma J."/>
        </authorList>
    </citation>
    <scope>NUCLEOTIDE SEQUENCE [LARGE SCALE GENOMIC DNA]</scope>
    <source>
        <strain evidence="3">JCM 12607</strain>
    </source>
</reference>
<accession>A0ABW2WL26</accession>
<feature type="compositionally biased region" description="Basic residues" evidence="1">
    <location>
        <begin position="299"/>
        <end position="332"/>
    </location>
</feature>
<proteinExistence type="predicted"/>